<reference evidence="1" key="1">
    <citation type="submission" date="2017-04" db="EMBL/GenBank/DDBJ databases">
        <authorList>
            <person name="Afonso C.L."/>
            <person name="Miller P.J."/>
            <person name="Scott M.A."/>
            <person name="Spackman E."/>
            <person name="Goraichik I."/>
            <person name="Dimitrov K.M."/>
            <person name="Suarez D.L."/>
            <person name="Swayne D.E."/>
        </authorList>
    </citation>
    <scope>NUCLEOTIDE SEQUENCE [LARGE SCALE GENOMIC DNA]</scope>
    <source>
        <strain evidence="1">RKEM611</strain>
    </source>
</reference>
<reference evidence="3" key="2">
    <citation type="submission" date="2017-04" db="EMBL/GenBank/DDBJ databases">
        <authorList>
            <person name="Varghese N."/>
            <person name="Submissions S."/>
        </authorList>
    </citation>
    <scope>NUCLEOTIDE SEQUENCE [LARGE SCALE GENOMIC DNA]</scope>
    <source>
        <strain evidence="3">RKEM611</strain>
    </source>
</reference>
<keyword evidence="3" id="KW-1185">Reference proteome</keyword>
<protein>
    <submittedName>
        <fullName evidence="1">Uncharacterized protein</fullName>
    </submittedName>
</protein>
<accession>A0A1Y6CMZ7</accession>
<dbReference type="AlphaFoldDB" id="A0A1Y6CMZ7"/>
<evidence type="ECO:0000313" key="1">
    <source>
        <dbReference type="EMBL" id="SMF77901.1"/>
    </source>
</evidence>
<evidence type="ECO:0000313" key="2">
    <source>
        <dbReference type="EMBL" id="SMF79641.1"/>
    </source>
</evidence>
<proteinExistence type="predicted"/>
<dbReference type="EMBL" id="FWZT01000032">
    <property type="protein sequence ID" value="SMF77901.1"/>
    <property type="molecule type" value="Genomic_DNA"/>
</dbReference>
<feature type="non-terminal residue" evidence="1">
    <location>
        <position position="1"/>
    </location>
</feature>
<sequence>GEKVTGQELTLGVESGVTWMLKHETPPIPEHVRYGV</sequence>
<name>A0A1Y6CMZ7_9BACT</name>
<organism evidence="1 3">
    <name type="scientific">Pseudobacteriovorax antillogorgiicola</name>
    <dbReference type="NCBI Taxonomy" id="1513793"/>
    <lineage>
        <taxon>Bacteria</taxon>
        <taxon>Pseudomonadati</taxon>
        <taxon>Bdellovibrionota</taxon>
        <taxon>Oligoflexia</taxon>
        <taxon>Oligoflexales</taxon>
        <taxon>Pseudobacteriovoracaceae</taxon>
        <taxon>Pseudobacteriovorax</taxon>
    </lineage>
</organism>
<dbReference type="Proteomes" id="UP000192907">
    <property type="component" value="Unassembled WGS sequence"/>
</dbReference>
<gene>
    <name evidence="1" type="ORF">SAMN06296036_1321</name>
    <name evidence="2" type="ORF">SAMN06296036_1341</name>
</gene>
<evidence type="ECO:0000313" key="3">
    <source>
        <dbReference type="Proteomes" id="UP000192907"/>
    </source>
</evidence>
<dbReference type="EMBL" id="FWZT01000034">
    <property type="protein sequence ID" value="SMF79641.1"/>
    <property type="molecule type" value="Genomic_DNA"/>
</dbReference>